<dbReference type="PANTHER" id="PTHR45820">
    <property type="entry name" value="FI23527P1"/>
    <property type="match status" value="1"/>
</dbReference>
<dbReference type="GO" id="GO:0005385">
    <property type="term" value="F:zinc ion transmembrane transporter activity"/>
    <property type="evidence" value="ECO:0007669"/>
    <property type="project" value="TreeGrafter"/>
</dbReference>
<evidence type="ECO:0000256" key="6">
    <source>
        <dbReference type="ARBA" id="ARBA00022989"/>
    </source>
</evidence>
<evidence type="ECO:0000259" key="11">
    <source>
        <dbReference type="Pfam" id="PF16916"/>
    </source>
</evidence>
<evidence type="ECO:0000256" key="1">
    <source>
        <dbReference type="ARBA" id="ARBA00004141"/>
    </source>
</evidence>
<dbReference type="SUPFAM" id="SSF160240">
    <property type="entry name" value="Cation efflux protein cytoplasmic domain-like"/>
    <property type="match status" value="1"/>
</dbReference>
<feature type="transmembrane region" description="Helical" evidence="9">
    <location>
        <begin position="113"/>
        <end position="134"/>
    </location>
</feature>
<dbReference type="GO" id="GO:0006882">
    <property type="term" value="P:intracellular zinc ion homeostasis"/>
    <property type="evidence" value="ECO:0007669"/>
    <property type="project" value="TreeGrafter"/>
</dbReference>
<feature type="transmembrane region" description="Helical" evidence="9">
    <location>
        <begin position="210"/>
        <end position="237"/>
    </location>
</feature>
<dbReference type="GO" id="GO:0016020">
    <property type="term" value="C:membrane"/>
    <property type="evidence" value="ECO:0007669"/>
    <property type="project" value="UniProtKB-SubCell"/>
</dbReference>
<feature type="transmembrane region" description="Helical" evidence="9">
    <location>
        <begin position="79"/>
        <end position="101"/>
    </location>
</feature>
<feature type="domain" description="Cation efflux protein transmembrane" evidence="10">
    <location>
        <begin position="13"/>
        <end position="275"/>
    </location>
</feature>
<dbReference type="EMBL" id="JAPEVB010000003">
    <property type="protein sequence ID" value="KAJ4390546.1"/>
    <property type="molecule type" value="Genomic_DNA"/>
</dbReference>
<sequence length="407" mass="44223">MAFSLDKKTRLSITIAISLLFFIAEITVAFRAGSLALLADAFHYLNDLVSFIVALWAEIISAKATARQDLSFGWQRARLIGAFFNGVFLLALGISILLQSIERFINIQPVNDPFLVMIIGCTGLGLNLLSAAFVHEHPGHDHSHGHGHGHSHDHDHEESHDHARGQQADHPTAGNLTNLEMAVSNDQSPVRAHAEHRHHSAKLNKPGRDLGMLGVLIHVIGDAINNIGVIVAAVIIWQTRFPERFYADPAASTFIALMIFGSAIPLTLNSGKILLQSAPRGVEMDDVKHDLEQIPGIESVHELHIWRLDQQKAIASAHIVLSDEESMATFTEKARVINQCLHAYGIHSATLQPEAVPAVPASTGDVTATDGAASVSSSLRRRRLDPACQIICSSLCQNLTCCAKIET</sequence>
<dbReference type="AlphaFoldDB" id="A0A9W9CWX2"/>
<feature type="compositionally biased region" description="Basic and acidic residues" evidence="8">
    <location>
        <begin position="139"/>
        <end position="164"/>
    </location>
</feature>
<dbReference type="InterPro" id="IPR036837">
    <property type="entry name" value="Cation_efflux_CTD_sf"/>
</dbReference>
<dbReference type="InterPro" id="IPR058533">
    <property type="entry name" value="Cation_efflux_TM"/>
</dbReference>
<evidence type="ECO:0000256" key="5">
    <source>
        <dbReference type="ARBA" id="ARBA00022833"/>
    </source>
</evidence>
<keyword evidence="5" id="KW-0862">Zinc</keyword>
<dbReference type="Gene3D" id="1.20.1510.10">
    <property type="entry name" value="Cation efflux protein transmembrane domain"/>
    <property type="match status" value="1"/>
</dbReference>
<dbReference type="InterPro" id="IPR027469">
    <property type="entry name" value="Cation_efflux_TMD_sf"/>
</dbReference>
<dbReference type="PANTHER" id="PTHR45820:SF5">
    <property type="entry name" value="DIFFUSION FACILITATOR FAMILY METAL ION TRANSPORTER, PUTATIVE-RELATED"/>
    <property type="match status" value="1"/>
</dbReference>
<protein>
    <submittedName>
        <fullName evidence="12">Uncharacterized protein</fullName>
    </submittedName>
</protein>
<dbReference type="InterPro" id="IPR002524">
    <property type="entry name" value="Cation_efflux"/>
</dbReference>
<comment type="caution">
    <text evidence="12">The sequence shown here is derived from an EMBL/GenBank/DDBJ whole genome shotgun (WGS) entry which is preliminary data.</text>
</comment>
<evidence type="ECO:0000256" key="7">
    <source>
        <dbReference type="ARBA" id="ARBA00023136"/>
    </source>
</evidence>
<evidence type="ECO:0000259" key="10">
    <source>
        <dbReference type="Pfam" id="PF01545"/>
    </source>
</evidence>
<dbReference type="Proteomes" id="UP001140453">
    <property type="component" value="Unassembled WGS sequence"/>
</dbReference>
<feature type="transmembrane region" description="Helical" evidence="9">
    <location>
        <begin position="249"/>
        <end position="268"/>
    </location>
</feature>
<reference evidence="12" key="1">
    <citation type="submission" date="2022-10" db="EMBL/GenBank/DDBJ databases">
        <title>Tapping the CABI collections for fungal endophytes: first genome assemblies for Collariella, Neodidymelliopsis, Ascochyta clinopodiicola, Didymella pomorum, Didymosphaeria variabile, Neocosmospora piperis and Neocucurbitaria cava.</title>
        <authorList>
            <person name="Hill R."/>
        </authorList>
    </citation>
    <scope>NUCLEOTIDE SEQUENCE</scope>
    <source>
        <strain evidence="12">IMI 355082</strain>
    </source>
</reference>
<keyword evidence="7 9" id="KW-0472">Membrane</keyword>
<gene>
    <name evidence="12" type="ORF">N0V93_004142</name>
</gene>
<proteinExistence type="inferred from homology"/>
<comment type="subcellular location">
    <subcellularLocation>
        <location evidence="1">Membrane</location>
        <topology evidence="1">Multi-pass membrane protein</topology>
    </subcellularLocation>
</comment>
<dbReference type="InterPro" id="IPR027470">
    <property type="entry name" value="Cation_efflux_CTD"/>
</dbReference>
<evidence type="ECO:0000256" key="2">
    <source>
        <dbReference type="ARBA" id="ARBA00008873"/>
    </source>
</evidence>
<evidence type="ECO:0000313" key="13">
    <source>
        <dbReference type="Proteomes" id="UP001140453"/>
    </source>
</evidence>
<evidence type="ECO:0000256" key="9">
    <source>
        <dbReference type="SAM" id="Phobius"/>
    </source>
</evidence>
<comment type="similarity">
    <text evidence="2">Belongs to the cation diffusion facilitator (CDF) transporter (TC 2.A.4) family. SLC30A subfamily.</text>
</comment>
<keyword evidence="4 9" id="KW-0812">Transmembrane</keyword>
<dbReference type="NCBIfam" id="TIGR01297">
    <property type="entry name" value="CDF"/>
    <property type="match status" value="1"/>
</dbReference>
<dbReference type="Pfam" id="PF16916">
    <property type="entry name" value="ZT_dimer"/>
    <property type="match status" value="1"/>
</dbReference>
<dbReference type="Pfam" id="PF01545">
    <property type="entry name" value="Cation_efflux"/>
    <property type="match status" value="1"/>
</dbReference>
<evidence type="ECO:0000313" key="12">
    <source>
        <dbReference type="EMBL" id="KAJ4390546.1"/>
    </source>
</evidence>
<dbReference type="OrthoDB" id="9944568at2759"/>
<feature type="domain" description="Cation efflux protein cytoplasmic" evidence="11">
    <location>
        <begin position="279"/>
        <end position="354"/>
    </location>
</feature>
<evidence type="ECO:0000256" key="4">
    <source>
        <dbReference type="ARBA" id="ARBA00022692"/>
    </source>
</evidence>
<feature type="region of interest" description="Disordered" evidence="8">
    <location>
        <begin position="139"/>
        <end position="173"/>
    </location>
</feature>
<evidence type="ECO:0000256" key="8">
    <source>
        <dbReference type="SAM" id="MobiDB-lite"/>
    </source>
</evidence>
<dbReference type="SUPFAM" id="SSF161111">
    <property type="entry name" value="Cation efflux protein transmembrane domain-like"/>
    <property type="match status" value="1"/>
</dbReference>
<keyword evidence="3" id="KW-0813">Transport</keyword>
<evidence type="ECO:0000256" key="3">
    <source>
        <dbReference type="ARBA" id="ARBA00022448"/>
    </source>
</evidence>
<keyword evidence="6 9" id="KW-1133">Transmembrane helix</keyword>
<organism evidence="12 13">
    <name type="scientific">Gnomoniopsis smithogilvyi</name>
    <dbReference type="NCBI Taxonomy" id="1191159"/>
    <lineage>
        <taxon>Eukaryota</taxon>
        <taxon>Fungi</taxon>
        <taxon>Dikarya</taxon>
        <taxon>Ascomycota</taxon>
        <taxon>Pezizomycotina</taxon>
        <taxon>Sordariomycetes</taxon>
        <taxon>Sordariomycetidae</taxon>
        <taxon>Diaporthales</taxon>
        <taxon>Gnomoniaceae</taxon>
        <taxon>Gnomoniopsis</taxon>
    </lineage>
</organism>
<accession>A0A9W9CWX2</accession>
<keyword evidence="13" id="KW-1185">Reference proteome</keyword>
<name>A0A9W9CWX2_9PEZI</name>